<dbReference type="InterPro" id="IPR024326">
    <property type="entry name" value="RRP7_C"/>
</dbReference>
<sequence length="317" mass="35738">MPSVVSGFNILPVQYTKQSTHYLYVRAHVPSKKAGSSHTLPPNRTLFLVNVPPDASERELIIFFRSCGTVERVIFDMDEINEPGSDIESDEEDEKQEETPIDVEQEHPRKKRKVGKDTTKAPTVTPLPSNSLRMFRKTGRSAHLIFLDEVSLPKALSSSSKPWPKLQDADSPPSGLAHYMQLYSSLRPPLDVVRAHADSSIDFYEYELAKSRQNSKYKKGEAIVDDEGFTLVTRGGAYGKTLGGGVGVASKQFTATIGRGGGGRMRKQKKESKEKEGFYAFQKAEKQRKELLDLKQRWEEDKVKVEKLKASRRFKPY</sequence>
<dbReference type="GO" id="GO:0003676">
    <property type="term" value="F:nucleic acid binding"/>
    <property type="evidence" value="ECO:0007669"/>
    <property type="project" value="InterPro"/>
</dbReference>
<evidence type="ECO:0000256" key="1">
    <source>
        <dbReference type="ARBA" id="ARBA00006110"/>
    </source>
</evidence>
<dbReference type="GO" id="GO:0006364">
    <property type="term" value="P:rRNA processing"/>
    <property type="evidence" value="ECO:0007669"/>
    <property type="project" value="TreeGrafter"/>
</dbReference>
<proteinExistence type="inferred from homology"/>
<feature type="region of interest" description="Disordered" evidence="3">
    <location>
        <begin position="81"/>
        <end position="131"/>
    </location>
</feature>
<dbReference type="GO" id="GO:0000028">
    <property type="term" value="P:ribosomal small subunit assembly"/>
    <property type="evidence" value="ECO:0007669"/>
    <property type="project" value="TreeGrafter"/>
</dbReference>
<comment type="similarity">
    <text evidence="1">Belongs to the RRP7 family.</text>
</comment>
<accession>A0A9P6DBI8</accession>
<dbReference type="PANTHER" id="PTHR13191:SF0">
    <property type="entry name" value="RIBOSOMAL RNA-PROCESSING PROTEIN 7 HOMOLOG A-RELATED"/>
    <property type="match status" value="1"/>
</dbReference>
<dbReference type="GO" id="GO:0032545">
    <property type="term" value="C:CURI complex"/>
    <property type="evidence" value="ECO:0007669"/>
    <property type="project" value="TreeGrafter"/>
</dbReference>
<name>A0A9P6DBI8_PLEER</name>
<dbReference type="SUPFAM" id="SSF54928">
    <property type="entry name" value="RNA-binding domain, RBD"/>
    <property type="match status" value="1"/>
</dbReference>
<dbReference type="AlphaFoldDB" id="A0A9P6DBI8"/>
<dbReference type="InterPro" id="IPR035979">
    <property type="entry name" value="RBD_domain_sf"/>
</dbReference>
<dbReference type="PANTHER" id="PTHR13191">
    <property type="entry name" value="RIBOSOMAL RNA PROCESSING PROTEIN 7-RELATED"/>
    <property type="match status" value="1"/>
</dbReference>
<evidence type="ECO:0000256" key="3">
    <source>
        <dbReference type="SAM" id="MobiDB-lite"/>
    </source>
</evidence>
<reference evidence="6" key="1">
    <citation type="submission" date="2020-11" db="EMBL/GenBank/DDBJ databases">
        <authorList>
            <consortium name="DOE Joint Genome Institute"/>
            <person name="Ahrendt S."/>
            <person name="Riley R."/>
            <person name="Andreopoulos W."/>
            <person name="Labutti K."/>
            <person name="Pangilinan J."/>
            <person name="Ruiz-Duenas F.J."/>
            <person name="Barrasa J.M."/>
            <person name="Sanchez-Garcia M."/>
            <person name="Camarero S."/>
            <person name="Miyauchi S."/>
            <person name="Serrano A."/>
            <person name="Linde D."/>
            <person name="Babiker R."/>
            <person name="Drula E."/>
            <person name="Ayuso-Fernandez I."/>
            <person name="Pacheco R."/>
            <person name="Padilla G."/>
            <person name="Ferreira P."/>
            <person name="Barriuso J."/>
            <person name="Kellner H."/>
            <person name="Castanera R."/>
            <person name="Alfaro M."/>
            <person name="Ramirez L."/>
            <person name="Pisabarro A.G."/>
            <person name="Kuo A."/>
            <person name="Tritt A."/>
            <person name="Lipzen A."/>
            <person name="He G."/>
            <person name="Yan M."/>
            <person name="Ng V."/>
            <person name="Cullen D."/>
            <person name="Martin F."/>
            <person name="Rosso M.-N."/>
            <person name="Henrissat B."/>
            <person name="Hibbett D."/>
            <person name="Martinez A.T."/>
            <person name="Grigoriev I.V."/>
        </authorList>
    </citation>
    <scope>NUCLEOTIDE SEQUENCE</scope>
    <source>
        <strain evidence="6">ATCC 90797</strain>
    </source>
</reference>
<dbReference type="Pfam" id="PF17799">
    <property type="entry name" value="RRM_Rrp7"/>
    <property type="match status" value="1"/>
</dbReference>
<gene>
    <name evidence="6" type="ORF">BDN71DRAFT_1443012</name>
</gene>
<dbReference type="InterPro" id="IPR040446">
    <property type="entry name" value="RRP7"/>
</dbReference>
<comment type="caution">
    <text evidence="6">The sequence shown here is derived from an EMBL/GenBank/DDBJ whole genome shotgun (WGS) entry which is preliminary data.</text>
</comment>
<feature type="compositionally biased region" description="Acidic residues" evidence="3">
    <location>
        <begin position="81"/>
        <end position="103"/>
    </location>
</feature>
<dbReference type="Gene3D" id="3.30.70.330">
    <property type="match status" value="1"/>
</dbReference>
<organism evidence="6 7">
    <name type="scientific">Pleurotus eryngii</name>
    <name type="common">Boletus of the steppes</name>
    <dbReference type="NCBI Taxonomy" id="5323"/>
    <lineage>
        <taxon>Eukaryota</taxon>
        <taxon>Fungi</taxon>
        <taxon>Dikarya</taxon>
        <taxon>Basidiomycota</taxon>
        <taxon>Agaricomycotina</taxon>
        <taxon>Agaricomycetes</taxon>
        <taxon>Agaricomycetidae</taxon>
        <taxon>Agaricales</taxon>
        <taxon>Pleurotineae</taxon>
        <taxon>Pleurotaceae</taxon>
        <taxon>Pleurotus</taxon>
    </lineage>
</organism>
<dbReference type="Pfam" id="PF12923">
    <property type="entry name" value="RRP7"/>
    <property type="match status" value="1"/>
</dbReference>
<feature type="coiled-coil region" evidence="2">
    <location>
        <begin position="281"/>
        <end position="308"/>
    </location>
</feature>
<feature type="domain" description="Rrp7 RRM-like N-terminal" evidence="5">
    <location>
        <begin position="5"/>
        <end position="70"/>
    </location>
</feature>
<keyword evidence="2" id="KW-0175">Coiled coil</keyword>
<dbReference type="Proteomes" id="UP000807025">
    <property type="component" value="Unassembled WGS sequence"/>
</dbReference>
<feature type="compositionally biased region" description="Polar residues" evidence="3">
    <location>
        <begin position="120"/>
        <end position="131"/>
    </location>
</feature>
<dbReference type="InterPro" id="IPR040447">
    <property type="entry name" value="RRM_Rrp7"/>
</dbReference>
<evidence type="ECO:0000256" key="2">
    <source>
        <dbReference type="SAM" id="Coils"/>
    </source>
</evidence>
<protein>
    <submittedName>
        <fullName evidence="6">Uncharacterized protein</fullName>
    </submittedName>
</protein>
<evidence type="ECO:0000259" key="4">
    <source>
        <dbReference type="Pfam" id="PF12923"/>
    </source>
</evidence>
<dbReference type="Gene3D" id="6.10.250.1770">
    <property type="match status" value="1"/>
</dbReference>
<evidence type="ECO:0000313" key="7">
    <source>
        <dbReference type="Proteomes" id="UP000807025"/>
    </source>
</evidence>
<dbReference type="InterPro" id="IPR012677">
    <property type="entry name" value="Nucleotide-bd_a/b_plait_sf"/>
</dbReference>
<feature type="domain" description="Ribosomal RNA-processing protein 7 C-terminal" evidence="4">
    <location>
        <begin position="186"/>
        <end position="317"/>
    </location>
</feature>
<dbReference type="OrthoDB" id="5390at2759"/>
<dbReference type="GO" id="GO:0034456">
    <property type="term" value="C:UTP-C complex"/>
    <property type="evidence" value="ECO:0007669"/>
    <property type="project" value="TreeGrafter"/>
</dbReference>
<dbReference type="EMBL" id="MU154536">
    <property type="protein sequence ID" value="KAF9498652.1"/>
    <property type="molecule type" value="Genomic_DNA"/>
</dbReference>
<evidence type="ECO:0000313" key="6">
    <source>
        <dbReference type="EMBL" id="KAF9498652.1"/>
    </source>
</evidence>
<evidence type="ECO:0000259" key="5">
    <source>
        <dbReference type="Pfam" id="PF17799"/>
    </source>
</evidence>
<keyword evidence="7" id="KW-1185">Reference proteome</keyword>